<dbReference type="InterPro" id="IPR014403">
    <property type="entry name" value="APS1/VSP"/>
</dbReference>
<sequence length="255" mass="28459">MELIRWGIISLLLILTIETTSSSPSVIKMVPDKETPIAADGDSGRRRGLDLYCEGWRFTVETNDAGSWTQVPEKCVDFVKEYLAGDWYRLESEAVADSAVAFAKTAVGVSGNGKNAWVFDIDETLLSNVPYYADHGFGWVDLAVGPALSASLRLFNELQDLGFTVFLLTGRSEFQRNVTEINLRFAGFNNWERLILRGDGDQGKLASVYKSEKRKEIEDEGYIIRGNSGDQWSDLTGFAVAERSFKLPNPLYYIA</sequence>
<evidence type="ECO:0000313" key="6">
    <source>
        <dbReference type="Proteomes" id="UP000030748"/>
    </source>
</evidence>
<dbReference type="Gene3D" id="3.40.50.1000">
    <property type="entry name" value="HAD superfamily/HAD-like"/>
    <property type="match status" value="1"/>
</dbReference>
<keyword evidence="6" id="KW-1185">Reference proteome</keyword>
<dbReference type="CDD" id="cd07535">
    <property type="entry name" value="HAD_VSP"/>
    <property type="match status" value="1"/>
</dbReference>
<gene>
    <name evidence="5" type="ORF">MIMGU_mgv1a011950mg</name>
</gene>
<evidence type="ECO:0008006" key="7">
    <source>
        <dbReference type="Google" id="ProtNLM"/>
    </source>
</evidence>
<dbReference type="Proteomes" id="UP000030748">
    <property type="component" value="Unassembled WGS sequence"/>
</dbReference>
<dbReference type="InterPro" id="IPR036412">
    <property type="entry name" value="HAD-like_sf"/>
</dbReference>
<dbReference type="PANTHER" id="PTHR31284">
    <property type="entry name" value="ACID PHOSPHATASE-LIKE PROTEIN"/>
    <property type="match status" value="1"/>
</dbReference>
<evidence type="ECO:0000256" key="1">
    <source>
        <dbReference type="ARBA" id="ARBA00022729"/>
    </source>
</evidence>
<dbReference type="EMBL" id="KI631019">
    <property type="protein sequence ID" value="EYU30687.1"/>
    <property type="molecule type" value="Genomic_DNA"/>
</dbReference>
<dbReference type="AlphaFoldDB" id="A0A022QPQ8"/>
<organism evidence="5 6">
    <name type="scientific">Erythranthe guttata</name>
    <name type="common">Yellow monkey flower</name>
    <name type="synonym">Mimulus guttatus</name>
    <dbReference type="NCBI Taxonomy" id="4155"/>
    <lineage>
        <taxon>Eukaryota</taxon>
        <taxon>Viridiplantae</taxon>
        <taxon>Streptophyta</taxon>
        <taxon>Embryophyta</taxon>
        <taxon>Tracheophyta</taxon>
        <taxon>Spermatophyta</taxon>
        <taxon>Magnoliopsida</taxon>
        <taxon>eudicotyledons</taxon>
        <taxon>Gunneridae</taxon>
        <taxon>Pentapetalae</taxon>
        <taxon>asterids</taxon>
        <taxon>lamiids</taxon>
        <taxon>Lamiales</taxon>
        <taxon>Phrymaceae</taxon>
        <taxon>Erythranthe</taxon>
    </lineage>
</organism>
<dbReference type="InterPro" id="IPR023214">
    <property type="entry name" value="HAD_sf"/>
</dbReference>
<feature type="signal peptide" evidence="4">
    <location>
        <begin position="1"/>
        <end position="22"/>
    </location>
</feature>
<proteinExistence type="inferred from homology"/>
<dbReference type="PIRSF" id="PIRSF002674">
    <property type="entry name" value="VSP"/>
    <property type="match status" value="1"/>
</dbReference>
<evidence type="ECO:0000256" key="4">
    <source>
        <dbReference type="SAM" id="SignalP"/>
    </source>
</evidence>
<evidence type="ECO:0000313" key="5">
    <source>
        <dbReference type="EMBL" id="EYU30687.1"/>
    </source>
</evidence>
<keyword evidence="2" id="KW-0325">Glycoprotein</keyword>
<evidence type="ECO:0000256" key="3">
    <source>
        <dbReference type="PIRNR" id="PIRNR002674"/>
    </source>
</evidence>
<dbReference type="InterPro" id="IPR005519">
    <property type="entry name" value="Acid_phosphat_B-like"/>
</dbReference>
<feature type="chain" id="PRO_5001507460" description="Acid phosphatase" evidence="4">
    <location>
        <begin position="23"/>
        <end position="255"/>
    </location>
</feature>
<dbReference type="PANTHER" id="PTHR31284:SF10">
    <property type="entry name" value="ACID PHOSPHATASE-LIKE PROTEIN"/>
    <property type="match status" value="1"/>
</dbReference>
<evidence type="ECO:0000256" key="2">
    <source>
        <dbReference type="ARBA" id="ARBA00023180"/>
    </source>
</evidence>
<dbReference type="SUPFAM" id="SSF56784">
    <property type="entry name" value="HAD-like"/>
    <property type="match status" value="1"/>
</dbReference>
<name>A0A022QPQ8_ERYGU</name>
<reference evidence="5 6" key="1">
    <citation type="journal article" date="2013" name="Proc. Natl. Acad. Sci. U.S.A.">
        <title>Fine-scale variation in meiotic recombination in Mimulus inferred from population shotgun sequencing.</title>
        <authorList>
            <person name="Hellsten U."/>
            <person name="Wright K.M."/>
            <person name="Jenkins J."/>
            <person name="Shu S."/>
            <person name="Yuan Y."/>
            <person name="Wessler S.R."/>
            <person name="Schmutz J."/>
            <person name="Willis J.H."/>
            <person name="Rokhsar D.S."/>
        </authorList>
    </citation>
    <scope>NUCLEOTIDE SEQUENCE [LARGE SCALE GENOMIC DNA]</scope>
    <source>
        <strain evidence="6">cv. DUN x IM62</strain>
    </source>
</reference>
<dbReference type="Pfam" id="PF03767">
    <property type="entry name" value="Acid_phosphat_B"/>
    <property type="match status" value="1"/>
</dbReference>
<keyword evidence="1 4" id="KW-0732">Signal</keyword>
<protein>
    <recommendedName>
        <fullName evidence="7">Acid phosphatase</fullName>
    </recommendedName>
</protein>
<accession>A0A022QPQ8</accession>
<comment type="similarity">
    <text evidence="3">Belongs to the APS1/VSP family.</text>
</comment>